<dbReference type="Proteomes" id="UP000041254">
    <property type="component" value="Unassembled WGS sequence"/>
</dbReference>
<evidence type="ECO:0000313" key="3">
    <source>
        <dbReference type="EMBL" id="CEL91618.1"/>
    </source>
</evidence>
<evidence type="ECO:0000256" key="1">
    <source>
        <dbReference type="SAM" id="MobiDB-lite"/>
    </source>
</evidence>
<sequence length="495" mass="53780">MKKMRTGPLLSALLLCVWLSDNVSGVRPSPDTQQARTRHGARSKEAPTRESPESAPCGGDCPIGFDTTDTEEQTFLEDLLRKDSPDELPTFPCPSQAPTITGLVGDITTEYIERLFPYKANTTAILAQNRRRLKGNVDKAKRRYPILYEVTSLSRFRQPRALKGSAHARQKQVLETLCETKGRRRELVNITIVDQLHNSLLAKGSCPLQIECEDEDAALFGGEVDEDVGSFTCPATPPVMAIPASTQFLTLPLPFLFSPPLTGPQHTADSMEAADSFAAGNFSFYPNSYGHMDVAFDEDEQALMVSCVTEGEDRPVDAQMWAIVIDDAGRSVDCLVHIDCPHVPAAAAEPALLTCPDLGTPLLALVGSSPYTYPVNHVLKGLPMSKRHPPQITPAHHVLPDEEGELVYDHDSMHFSLTCRRPSTEVQTVDVTVTRLLSEPSEEDESATCTVAVLCVAGGGGQVEQGSRGGGGSRNGPHPGMGGRLPWPSHNRRRP</sequence>
<feature type="chain" id="PRO_5005187380" evidence="2">
    <location>
        <begin position="26"/>
        <end position="495"/>
    </location>
</feature>
<keyword evidence="4" id="KW-1185">Reference proteome</keyword>
<feature type="compositionally biased region" description="Gly residues" evidence="1">
    <location>
        <begin position="460"/>
        <end position="483"/>
    </location>
</feature>
<name>A0A0G4E8G8_VITBC</name>
<organism evidence="3 4">
    <name type="scientific">Vitrella brassicaformis (strain CCMP3155)</name>
    <dbReference type="NCBI Taxonomy" id="1169540"/>
    <lineage>
        <taxon>Eukaryota</taxon>
        <taxon>Sar</taxon>
        <taxon>Alveolata</taxon>
        <taxon>Colpodellida</taxon>
        <taxon>Vitrellaceae</taxon>
        <taxon>Vitrella</taxon>
    </lineage>
</organism>
<feature type="signal peptide" evidence="2">
    <location>
        <begin position="1"/>
        <end position="25"/>
    </location>
</feature>
<evidence type="ECO:0000313" key="4">
    <source>
        <dbReference type="Proteomes" id="UP000041254"/>
    </source>
</evidence>
<dbReference type="InParanoid" id="A0A0G4E8G8"/>
<feature type="region of interest" description="Disordered" evidence="1">
    <location>
        <begin position="25"/>
        <end position="59"/>
    </location>
</feature>
<dbReference type="AlphaFoldDB" id="A0A0G4E8G8"/>
<evidence type="ECO:0000256" key="2">
    <source>
        <dbReference type="SAM" id="SignalP"/>
    </source>
</evidence>
<accession>A0A0G4E8G8</accession>
<feature type="region of interest" description="Disordered" evidence="1">
    <location>
        <begin position="460"/>
        <end position="495"/>
    </location>
</feature>
<feature type="compositionally biased region" description="Basic and acidic residues" evidence="1">
    <location>
        <begin position="42"/>
        <end position="52"/>
    </location>
</feature>
<proteinExistence type="predicted"/>
<gene>
    <name evidence="3" type="ORF">Vbra_10778</name>
</gene>
<dbReference type="EMBL" id="CDMY01000007">
    <property type="protein sequence ID" value="CEL91618.1"/>
    <property type="molecule type" value="Genomic_DNA"/>
</dbReference>
<reference evidence="3 4" key="1">
    <citation type="submission" date="2014-11" db="EMBL/GenBank/DDBJ databases">
        <authorList>
            <person name="Zhu J."/>
            <person name="Qi W."/>
            <person name="Song R."/>
        </authorList>
    </citation>
    <scope>NUCLEOTIDE SEQUENCE [LARGE SCALE GENOMIC DNA]</scope>
</reference>
<keyword evidence="2" id="KW-0732">Signal</keyword>
<dbReference type="VEuPathDB" id="CryptoDB:Vbra_10778"/>
<protein>
    <submittedName>
        <fullName evidence="3">Uncharacterized protein</fullName>
    </submittedName>
</protein>